<feature type="domain" description="MannoseP isomerase/GMP-like beta-helix" evidence="2">
    <location>
        <begin position="315"/>
        <end position="371"/>
    </location>
</feature>
<evidence type="ECO:0000259" key="2">
    <source>
        <dbReference type="Pfam" id="PF22640"/>
    </source>
</evidence>
<dbReference type="PANTHER" id="PTHR46390">
    <property type="entry name" value="MANNOSE-1-PHOSPHATE GUANYLYLTRANSFERASE"/>
    <property type="match status" value="1"/>
</dbReference>
<evidence type="ECO:0000313" key="3">
    <source>
        <dbReference type="EMBL" id="NGO40234.1"/>
    </source>
</evidence>
<protein>
    <submittedName>
        <fullName evidence="3">Mannose-1-phosphate guanylyltransferase</fullName>
    </submittedName>
</protein>
<dbReference type="SUPFAM" id="SSF159283">
    <property type="entry name" value="Guanosine diphospho-D-mannose pyrophosphorylase/mannose-6-phosphate isomerase linker domain"/>
    <property type="match status" value="1"/>
</dbReference>
<dbReference type="InterPro" id="IPR029044">
    <property type="entry name" value="Nucleotide-diphossugar_trans"/>
</dbReference>
<proteinExistence type="predicted"/>
<reference evidence="3 4" key="1">
    <citation type="submission" date="2020-02" db="EMBL/GenBank/DDBJ databases">
        <title>Draft genome sequence of Limisphaera ngatamarikiensis NGM72.4T, a thermophilic Verrucomicrobia grouped in subdivision 3.</title>
        <authorList>
            <person name="Carere C.R."/>
            <person name="Steen J."/>
            <person name="Hugenholtz P."/>
            <person name="Stott M.B."/>
        </authorList>
    </citation>
    <scope>NUCLEOTIDE SEQUENCE [LARGE SCALE GENOMIC DNA]</scope>
    <source>
        <strain evidence="3 4">NGM72.4</strain>
    </source>
</reference>
<sequence>MSENVTTPDNDRFYVVLMAGGRGERFWPLSRRRLPKHLVPIWNGRSLLQRAVERVEPLVPRERILVITTADQAPKVRTQLKDLPRSNLIVEPVGRDTCAAVTLSAAIVSARCPDATMAMLPADHIIHDTDRFRQVLRDALLLAARQPVIVTLGIPPTEPATGYGYIRVGEPWQNGTENLPGRTRFHKADAFVEKPPPERALEFLQTGRYRWNAGMFVWGVHTLLEGLREHQPRIHAAAIRWAETARARPGRLRVLLTREYPELPRISIDYALMEKARNVVVADATFDWDDVGSWTALARHLPADEHGNVWKAGCIAIDASNNFVYDDRPASRRTPVALVGVRDMVLVLARDAVLLVHKDQAQKVRDLVRTLEQHPQYQKLL</sequence>
<dbReference type="Gene3D" id="3.90.550.10">
    <property type="entry name" value="Spore Coat Polysaccharide Biosynthesis Protein SpsA, Chain A"/>
    <property type="match status" value="1"/>
</dbReference>
<evidence type="ECO:0000313" key="4">
    <source>
        <dbReference type="Proteomes" id="UP000477311"/>
    </source>
</evidence>
<keyword evidence="3" id="KW-0548">Nucleotidyltransferase</keyword>
<dbReference type="InterPro" id="IPR051161">
    <property type="entry name" value="Mannose-6P_isomerase_type2"/>
</dbReference>
<evidence type="ECO:0000259" key="1">
    <source>
        <dbReference type="Pfam" id="PF00483"/>
    </source>
</evidence>
<feature type="domain" description="Nucleotidyl transferase" evidence="1">
    <location>
        <begin position="15"/>
        <end position="300"/>
    </location>
</feature>
<dbReference type="PANTHER" id="PTHR46390:SF1">
    <property type="entry name" value="MANNOSE-1-PHOSPHATE GUANYLYLTRANSFERASE"/>
    <property type="match status" value="1"/>
</dbReference>
<dbReference type="InterPro" id="IPR005835">
    <property type="entry name" value="NTP_transferase_dom"/>
</dbReference>
<dbReference type="EMBL" id="JAAKYA010000082">
    <property type="protein sequence ID" value="NGO40234.1"/>
    <property type="molecule type" value="Genomic_DNA"/>
</dbReference>
<name>A0A6M1RY09_9BACT</name>
<gene>
    <name evidence="3" type="ORF">G4L39_12640</name>
</gene>
<dbReference type="CDD" id="cd02509">
    <property type="entry name" value="GDP-M1P_Guanylyltransferase"/>
    <property type="match status" value="1"/>
</dbReference>
<dbReference type="InterPro" id="IPR054566">
    <property type="entry name" value="ManC/GMP-like_b-helix"/>
</dbReference>
<comment type="caution">
    <text evidence="3">The sequence shown here is derived from an EMBL/GenBank/DDBJ whole genome shotgun (WGS) entry which is preliminary data.</text>
</comment>
<dbReference type="SUPFAM" id="SSF53448">
    <property type="entry name" value="Nucleotide-diphospho-sugar transferases"/>
    <property type="match status" value="1"/>
</dbReference>
<dbReference type="Pfam" id="PF22640">
    <property type="entry name" value="ManC_GMP_beta-helix"/>
    <property type="match status" value="1"/>
</dbReference>
<keyword evidence="3" id="KW-0808">Transferase</keyword>
<accession>A0A6M1RY09</accession>
<dbReference type="Pfam" id="PF00483">
    <property type="entry name" value="NTP_transferase"/>
    <property type="match status" value="1"/>
</dbReference>
<dbReference type="Proteomes" id="UP000477311">
    <property type="component" value="Unassembled WGS sequence"/>
</dbReference>
<keyword evidence="4" id="KW-1185">Reference proteome</keyword>
<dbReference type="InterPro" id="IPR049577">
    <property type="entry name" value="GMPP_N"/>
</dbReference>
<organism evidence="3 4">
    <name type="scientific">Limisphaera ngatamarikiensis</name>
    <dbReference type="NCBI Taxonomy" id="1324935"/>
    <lineage>
        <taxon>Bacteria</taxon>
        <taxon>Pseudomonadati</taxon>
        <taxon>Verrucomicrobiota</taxon>
        <taxon>Verrucomicrobiia</taxon>
        <taxon>Limisphaerales</taxon>
        <taxon>Limisphaeraceae</taxon>
        <taxon>Limisphaera</taxon>
    </lineage>
</organism>
<dbReference type="AlphaFoldDB" id="A0A6M1RY09"/>
<dbReference type="GO" id="GO:0004475">
    <property type="term" value="F:mannose-1-phosphate guanylyltransferase (GTP) activity"/>
    <property type="evidence" value="ECO:0007669"/>
    <property type="project" value="InterPro"/>
</dbReference>
<dbReference type="GO" id="GO:0009298">
    <property type="term" value="P:GDP-mannose biosynthetic process"/>
    <property type="evidence" value="ECO:0007669"/>
    <property type="project" value="TreeGrafter"/>
</dbReference>